<feature type="region of interest" description="Disordered" evidence="1">
    <location>
        <begin position="1"/>
        <end position="34"/>
    </location>
</feature>
<reference evidence="3 4" key="1">
    <citation type="submission" date="2018-09" db="EMBL/GenBank/DDBJ databases">
        <authorList>
            <person name="Tagini F."/>
        </authorList>
    </citation>
    <scope>NUCLEOTIDE SEQUENCE [LARGE SCALE GENOMIC DNA]</scope>
    <source>
        <strain evidence="3 4">MK42</strain>
    </source>
</reference>
<feature type="transmembrane region" description="Helical" evidence="2">
    <location>
        <begin position="50"/>
        <end position="71"/>
    </location>
</feature>
<evidence type="ECO:0000313" key="3">
    <source>
        <dbReference type="EMBL" id="VAZ84235.1"/>
    </source>
</evidence>
<keyword evidence="2" id="KW-0472">Membrane</keyword>
<evidence type="ECO:0008006" key="5">
    <source>
        <dbReference type="Google" id="ProtNLM"/>
    </source>
</evidence>
<name>A0AB38UUY0_9MYCO</name>
<comment type="caution">
    <text evidence="3">The sequence shown here is derived from an EMBL/GenBank/DDBJ whole genome shotgun (WGS) entry which is preliminary data.</text>
</comment>
<dbReference type="EMBL" id="UPHL01000079">
    <property type="protein sequence ID" value="VAZ84235.1"/>
    <property type="molecule type" value="Genomic_DNA"/>
</dbReference>
<evidence type="ECO:0000256" key="1">
    <source>
        <dbReference type="SAM" id="MobiDB-lite"/>
    </source>
</evidence>
<sequence length="201" mass="20502">MSADLLPGKRSVLSAGPNSPTEVTSNHLASEQWRPPYPAYPTPRSRTFPLVLLAAAILAVVLSAAALTVALTRPITGGTTVGSATSVPPTYTAAEVAAAHHNLYEVYKLTARQVQIETNGNNPALASAAGVNGAVMLIQAVDDAPALSPGDRAAALRLAAAYTSTNAMGSYLGRDDPALRTAIGEVIAKDARMKAVCGAAG</sequence>
<keyword evidence="2" id="KW-1133">Transmembrane helix</keyword>
<dbReference type="Proteomes" id="UP000279331">
    <property type="component" value="Unassembled WGS sequence"/>
</dbReference>
<keyword evidence="2" id="KW-0812">Transmembrane</keyword>
<proteinExistence type="predicted"/>
<dbReference type="AlphaFoldDB" id="A0AB38UUY0"/>
<evidence type="ECO:0000256" key="2">
    <source>
        <dbReference type="SAM" id="Phobius"/>
    </source>
</evidence>
<feature type="compositionally biased region" description="Polar residues" evidence="1">
    <location>
        <begin position="16"/>
        <end position="29"/>
    </location>
</feature>
<accession>A0AB38UUY0</accession>
<gene>
    <name evidence="3" type="ORF">LAUMK42_03054</name>
</gene>
<organism evidence="3 4">
    <name type="scientific">Mycobacterium persicum</name>
    <dbReference type="NCBI Taxonomy" id="1487726"/>
    <lineage>
        <taxon>Bacteria</taxon>
        <taxon>Bacillati</taxon>
        <taxon>Actinomycetota</taxon>
        <taxon>Actinomycetes</taxon>
        <taxon>Mycobacteriales</taxon>
        <taxon>Mycobacteriaceae</taxon>
        <taxon>Mycobacterium</taxon>
    </lineage>
</organism>
<evidence type="ECO:0000313" key="4">
    <source>
        <dbReference type="Proteomes" id="UP000279331"/>
    </source>
</evidence>
<protein>
    <recommendedName>
        <fullName evidence="5">Alanine and proline rich membrane protein</fullName>
    </recommendedName>
</protein>